<accession>A0A426X1N2</accession>
<feature type="non-terminal residue" evidence="1">
    <location>
        <position position="1"/>
    </location>
</feature>
<gene>
    <name evidence="1" type="ORF">B296_00050012</name>
</gene>
<dbReference type="AlphaFoldDB" id="A0A426X1N2"/>
<organism evidence="1 2">
    <name type="scientific">Ensete ventricosum</name>
    <name type="common">Abyssinian banana</name>
    <name type="synonym">Musa ensete</name>
    <dbReference type="NCBI Taxonomy" id="4639"/>
    <lineage>
        <taxon>Eukaryota</taxon>
        <taxon>Viridiplantae</taxon>
        <taxon>Streptophyta</taxon>
        <taxon>Embryophyta</taxon>
        <taxon>Tracheophyta</taxon>
        <taxon>Spermatophyta</taxon>
        <taxon>Magnoliopsida</taxon>
        <taxon>Liliopsida</taxon>
        <taxon>Zingiberales</taxon>
        <taxon>Musaceae</taxon>
        <taxon>Ensete</taxon>
    </lineage>
</organism>
<sequence>VSFCSSSRSFHLLPFAATSNEPSLGSTTAHLLPPTAVDPASVIASKPHSQRLFPSQRLPLQKASCDNCTTSDSRSLTAALNSSPLL</sequence>
<comment type="caution">
    <text evidence="1">The sequence shown here is derived from an EMBL/GenBank/DDBJ whole genome shotgun (WGS) entry which is preliminary data.</text>
</comment>
<evidence type="ECO:0000313" key="2">
    <source>
        <dbReference type="Proteomes" id="UP000287651"/>
    </source>
</evidence>
<name>A0A426X1N2_ENSVE</name>
<dbReference type="EMBL" id="AMZH03029169">
    <property type="protein sequence ID" value="RRT33395.1"/>
    <property type="molecule type" value="Genomic_DNA"/>
</dbReference>
<evidence type="ECO:0000313" key="1">
    <source>
        <dbReference type="EMBL" id="RRT33395.1"/>
    </source>
</evidence>
<reference evidence="1 2" key="1">
    <citation type="journal article" date="2014" name="Agronomy (Basel)">
        <title>A Draft Genome Sequence for Ensete ventricosum, the Drought-Tolerant Tree Against Hunger.</title>
        <authorList>
            <person name="Harrison J."/>
            <person name="Moore K.A."/>
            <person name="Paszkiewicz K."/>
            <person name="Jones T."/>
            <person name="Grant M."/>
            <person name="Ambacheew D."/>
            <person name="Muzemil S."/>
            <person name="Studholme D.J."/>
        </authorList>
    </citation>
    <scope>NUCLEOTIDE SEQUENCE [LARGE SCALE GENOMIC DNA]</scope>
</reference>
<dbReference type="Proteomes" id="UP000287651">
    <property type="component" value="Unassembled WGS sequence"/>
</dbReference>
<protein>
    <submittedName>
        <fullName evidence="1">Uncharacterized protein</fullName>
    </submittedName>
</protein>
<proteinExistence type="predicted"/>